<gene>
    <name evidence="5" type="primary">adk</name>
    <name evidence="8" type="ORF">A3C92_00910</name>
</gene>
<evidence type="ECO:0000256" key="7">
    <source>
        <dbReference type="RuleBase" id="RU003331"/>
    </source>
</evidence>
<dbReference type="InterPro" id="IPR027417">
    <property type="entry name" value="P-loop_NTPase"/>
</dbReference>
<comment type="catalytic activity">
    <reaction evidence="5 7">
        <text>AMP + ATP = 2 ADP</text>
        <dbReference type="Rhea" id="RHEA:12973"/>
        <dbReference type="ChEBI" id="CHEBI:30616"/>
        <dbReference type="ChEBI" id="CHEBI:456215"/>
        <dbReference type="ChEBI" id="CHEBI:456216"/>
        <dbReference type="EC" id="2.7.4.3"/>
    </reaction>
</comment>
<feature type="region of interest" description="NMP" evidence="5">
    <location>
        <begin position="41"/>
        <end position="70"/>
    </location>
</feature>
<evidence type="ECO:0000256" key="2">
    <source>
        <dbReference type="ARBA" id="ARBA00022727"/>
    </source>
</evidence>
<comment type="similarity">
    <text evidence="5 6">Belongs to the adenylate kinase family.</text>
</comment>
<evidence type="ECO:0000256" key="1">
    <source>
        <dbReference type="ARBA" id="ARBA00022679"/>
    </source>
</evidence>
<comment type="caution">
    <text evidence="5">Lacks conserved residue(s) required for the propagation of feature annotation.</text>
</comment>
<evidence type="ECO:0000256" key="6">
    <source>
        <dbReference type="RuleBase" id="RU003330"/>
    </source>
</evidence>
<feature type="binding site" evidence="5">
    <location>
        <position position="141"/>
    </location>
    <ligand>
        <name>AMP</name>
        <dbReference type="ChEBI" id="CHEBI:456215"/>
    </ligand>
</feature>
<comment type="caution">
    <text evidence="8">The sequence shown here is derived from an EMBL/GenBank/DDBJ whole genome shotgun (WGS) entry which is preliminary data.</text>
</comment>
<keyword evidence="5" id="KW-0963">Cytoplasm</keyword>
<dbReference type="PRINTS" id="PR00094">
    <property type="entry name" value="ADENYLTKNASE"/>
</dbReference>
<feature type="binding site" evidence="5">
    <location>
        <position position="42"/>
    </location>
    <ligand>
        <name>AMP</name>
        <dbReference type="ChEBI" id="CHEBI:456215"/>
    </ligand>
</feature>
<protein>
    <recommendedName>
        <fullName evidence="5 7">Adenylate kinase</fullName>
        <shortName evidence="5">AK</shortName>
        <ecNumber evidence="5 7">2.7.4.3</ecNumber>
    </recommendedName>
    <alternativeName>
        <fullName evidence="5">ATP-AMP transphosphorylase</fullName>
    </alternativeName>
    <alternativeName>
        <fullName evidence="5">ATP:AMP phosphotransferase</fullName>
    </alternativeName>
    <alternativeName>
        <fullName evidence="5">Adenylate monophosphate kinase</fullName>
    </alternativeName>
</protein>
<evidence type="ECO:0000313" key="9">
    <source>
        <dbReference type="Proteomes" id="UP000177177"/>
    </source>
</evidence>
<sequence length="206" mass="23513">MEKEVKEKLTIAILGRSGCGKGTQAHLLVNRLKRRGVIHISTGALLRDLMHDSTPTGHITRSIMERGRLHPSWIAAYTWLKIIIEGNGAAKDLVFDGAPRRVWEVKLLDEVMKWHGRPLPICLYIDVSRGETMRRLLARKRADDTVAAIKSRLDYFPKEVVPALRYYKKEGRLITINGNQAPDRVWKEIDAAFGKRLGKQWPRASR</sequence>
<feature type="binding site" evidence="5">
    <location>
        <begin position="18"/>
        <end position="23"/>
    </location>
    <ligand>
        <name>ATP</name>
        <dbReference type="ChEBI" id="CHEBI:30616"/>
    </ligand>
</feature>
<evidence type="ECO:0000313" key="8">
    <source>
        <dbReference type="EMBL" id="OHA02801.1"/>
    </source>
</evidence>
<keyword evidence="5 7" id="KW-0067">ATP-binding</keyword>
<dbReference type="EMBL" id="MHQN01000031">
    <property type="protein sequence ID" value="OHA02801.1"/>
    <property type="molecule type" value="Genomic_DNA"/>
</dbReference>
<dbReference type="Gene3D" id="3.40.50.300">
    <property type="entry name" value="P-loop containing nucleotide triphosphate hydrolases"/>
    <property type="match status" value="1"/>
</dbReference>
<dbReference type="GO" id="GO:0005737">
    <property type="term" value="C:cytoplasm"/>
    <property type="evidence" value="ECO:0007669"/>
    <property type="project" value="UniProtKB-SubCell"/>
</dbReference>
<dbReference type="AlphaFoldDB" id="A0A1G2KWF7"/>
<evidence type="ECO:0000256" key="4">
    <source>
        <dbReference type="ARBA" id="ARBA00022777"/>
    </source>
</evidence>
<dbReference type="GO" id="GO:0005524">
    <property type="term" value="F:ATP binding"/>
    <property type="evidence" value="ECO:0007669"/>
    <property type="project" value="UniProtKB-UniRule"/>
</dbReference>
<comment type="function">
    <text evidence="5">Catalyzes the reversible transfer of the terminal phosphate group between ATP and AMP. Plays an important role in cellular energy homeostasis and in adenine nucleotide metabolism.</text>
</comment>
<comment type="subcellular location">
    <subcellularLocation>
        <location evidence="5 7">Cytoplasm</location>
    </subcellularLocation>
</comment>
<comment type="subunit">
    <text evidence="5 7">Monomer.</text>
</comment>
<keyword evidence="1 5" id="KW-0808">Transferase</keyword>
<dbReference type="Pfam" id="PF00406">
    <property type="entry name" value="ADK"/>
    <property type="match status" value="1"/>
</dbReference>
<comment type="pathway">
    <text evidence="5">Purine metabolism; AMP biosynthesis via salvage pathway; AMP from ADP: step 1/1.</text>
</comment>
<feature type="binding site" evidence="5">
    <location>
        <position position="152"/>
    </location>
    <ligand>
        <name>AMP</name>
        <dbReference type="ChEBI" id="CHEBI:456215"/>
    </ligand>
</feature>
<feature type="binding site" evidence="5">
    <location>
        <position position="180"/>
    </location>
    <ligand>
        <name>ATP</name>
        <dbReference type="ChEBI" id="CHEBI:30616"/>
    </ligand>
</feature>
<dbReference type="SUPFAM" id="SSF52540">
    <property type="entry name" value="P-loop containing nucleoside triphosphate hydrolases"/>
    <property type="match status" value="1"/>
</dbReference>
<organism evidence="8 9">
    <name type="scientific">Candidatus Sungbacteria bacterium RIFCSPHIGHO2_02_FULL_53_17</name>
    <dbReference type="NCBI Taxonomy" id="1802275"/>
    <lineage>
        <taxon>Bacteria</taxon>
        <taxon>Candidatus Sungiibacteriota</taxon>
    </lineage>
</organism>
<comment type="domain">
    <text evidence="5">Consists of three domains, a large central CORE domain and two small peripheral domains, NMPbind and LID, which undergo movements during catalysis. The LID domain closes over the site of phosphoryl transfer upon ATP binding. Assembling and dissambling the active center during each catalytic cycle provides an effective means to prevent ATP hydrolysis.</text>
</comment>
<dbReference type="EC" id="2.7.4.3" evidence="5 7"/>
<keyword evidence="2 5" id="KW-0545">Nucleotide biosynthesis</keyword>
<feature type="binding site" evidence="5">
    <location>
        <position position="47"/>
    </location>
    <ligand>
        <name>AMP</name>
        <dbReference type="ChEBI" id="CHEBI:456215"/>
    </ligand>
</feature>
<dbReference type="Proteomes" id="UP000177177">
    <property type="component" value="Unassembled WGS sequence"/>
</dbReference>
<evidence type="ECO:0000256" key="3">
    <source>
        <dbReference type="ARBA" id="ARBA00022741"/>
    </source>
</evidence>
<feature type="binding site" evidence="5">
    <location>
        <position position="139"/>
    </location>
    <ligand>
        <name>ATP</name>
        <dbReference type="ChEBI" id="CHEBI:30616"/>
    </ligand>
</feature>
<keyword evidence="4 5" id="KW-0418">Kinase</keyword>
<dbReference type="CDD" id="cd01428">
    <property type="entry name" value="ADK"/>
    <property type="match status" value="1"/>
</dbReference>
<dbReference type="GO" id="GO:0004017">
    <property type="term" value="F:AMP kinase activity"/>
    <property type="evidence" value="ECO:0007669"/>
    <property type="project" value="UniProtKB-UniRule"/>
</dbReference>
<dbReference type="HAMAP" id="MF_00235">
    <property type="entry name" value="Adenylate_kinase_Adk"/>
    <property type="match status" value="1"/>
</dbReference>
<keyword evidence="3 5" id="KW-0547">Nucleotide-binding</keyword>
<dbReference type="UniPathway" id="UPA00588">
    <property type="reaction ID" value="UER00649"/>
</dbReference>
<name>A0A1G2KWF7_9BACT</name>
<accession>A0A1G2KWF7</accession>
<dbReference type="GO" id="GO:0044209">
    <property type="term" value="P:AMP salvage"/>
    <property type="evidence" value="ECO:0007669"/>
    <property type="project" value="UniProtKB-UniRule"/>
</dbReference>
<dbReference type="PANTHER" id="PTHR23359">
    <property type="entry name" value="NUCLEOTIDE KINASE"/>
    <property type="match status" value="1"/>
</dbReference>
<evidence type="ECO:0000256" key="5">
    <source>
        <dbReference type="HAMAP-Rule" id="MF_00235"/>
    </source>
</evidence>
<proteinExistence type="inferred from homology"/>
<dbReference type="InterPro" id="IPR000850">
    <property type="entry name" value="Adenylat/UMP-CMP_kin"/>
</dbReference>
<reference evidence="8 9" key="1">
    <citation type="journal article" date="2016" name="Nat. Commun.">
        <title>Thousands of microbial genomes shed light on interconnected biogeochemical processes in an aquifer system.</title>
        <authorList>
            <person name="Anantharaman K."/>
            <person name="Brown C.T."/>
            <person name="Hug L.A."/>
            <person name="Sharon I."/>
            <person name="Castelle C.J."/>
            <person name="Probst A.J."/>
            <person name="Thomas B.C."/>
            <person name="Singh A."/>
            <person name="Wilkins M.J."/>
            <person name="Karaoz U."/>
            <person name="Brodie E.L."/>
            <person name="Williams K.H."/>
            <person name="Hubbard S.S."/>
            <person name="Banfield J.F."/>
        </authorList>
    </citation>
    <scope>NUCLEOTIDE SEQUENCE [LARGE SCALE GENOMIC DNA]</scope>
</reference>